<dbReference type="InterPro" id="IPR018076">
    <property type="entry name" value="T2SS_GspF_dom"/>
</dbReference>
<keyword evidence="3 6" id="KW-0812">Transmembrane</keyword>
<protein>
    <submittedName>
        <fullName evidence="8">Type II secretion system F family protein</fullName>
    </submittedName>
</protein>
<evidence type="ECO:0000256" key="2">
    <source>
        <dbReference type="ARBA" id="ARBA00022475"/>
    </source>
</evidence>
<sequence>MSAWLLGIVAATGVALCCSVWMWPAEPQTPSRSITRLNRVEELLLRAGMPRFPAVAFVALLIVCGVVGGALALALSGVLALGFLGVIAGSTLPLIAVRSRAAKRRAAHRGAWPDTVDHLIASVRSGLGLPDAVAQLAENGPESLRDDFGVFVRRYRATGSFAVAVDEVKERLADPVADRLFETLRMAREVGGTQLVPVLRAFAEHLRESQAVRHEAEARQGWVVNAARLGAVAPWLVLMLLVSRPEAAAAYNTPGGAVVILAGLGVTVLAYRLMLTLGRIPEEGRWFA</sequence>
<dbReference type="PANTHER" id="PTHR35007">
    <property type="entry name" value="INTEGRAL MEMBRANE PROTEIN-RELATED"/>
    <property type="match status" value="1"/>
</dbReference>
<keyword evidence="4 6" id="KW-1133">Transmembrane helix</keyword>
<evidence type="ECO:0000313" key="9">
    <source>
        <dbReference type="Proteomes" id="UP001597492"/>
    </source>
</evidence>
<reference evidence="9" key="1">
    <citation type="journal article" date="2019" name="Int. J. Syst. Evol. Microbiol.">
        <title>The Global Catalogue of Microorganisms (GCM) 10K type strain sequencing project: providing services to taxonomists for standard genome sequencing and annotation.</title>
        <authorList>
            <consortium name="The Broad Institute Genomics Platform"/>
            <consortium name="The Broad Institute Genome Sequencing Center for Infectious Disease"/>
            <person name="Wu L."/>
            <person name="Ma J."/>
        </authorList>
    </citation>
    <scope>NUCLEOTIDE SEQUENCE [LARGE SCALE GENOMIC DNA]</scope>
    <source>
        <strain evidence="9">TISTR 1514</strain>
    </source>
</reference>
<name>A0ABW5UXP3_9MICO</name>
<accession>A0ABW5UXP3</accession>
<dbReference type="EMBL" id="JBHUNE010000006">
    <property type="protein sequence ID" value="MFD2758461.1"/>
    <property type="molecule type" value="Genomic_DNA"/>
</dbReference>
<evidence type="ECO:0000256" key="4">
    <source>
        <dbReference type="ARBA" id="ARBA00022989"/>
    </source>
</evidence>
<proteinExistence type="predicted"/>
<evidence type="ECO:0000259" key="7">
    <source>
        <dbReference type="Pfam" id="PF00482"/>
    </source>
</evidence>
<dbReference type="Proteomes" id="UP001597492">
    <property type="component" value="Unassembled WGS sequence"/>
</dbReference>
<dbReference type="Pfam" id="PF00482">
    <property type="entry name" value="T2SSF"/>
    <property type="match status" value="1"/>
</dbReference>
<evidence type="ECO:0000256" key="3">
    <source>
        <dbReference type="ARBA" id="ARBA00022692"/>
    </source>
</evidence>
<keyword evidence="9" id="KW-1185">Reference proteome</keyword>
<keyword evidence="2" id="KW-1003">Cell membrane</keyword>
<evidence type="ECO:0000256" key="5">
    <source>
        <dbReference type="ARBA" id="ARBA00023136"/>
    </source>
</evidence>
<evidence type="ECO:0000313" key="8">
    <source>
        <dbReference type="EMBL" id="MFD2758461.1"/>
    </source>
</evidence>
<gene>
    <name evidence="8" type="ORF">ACFSW7_08725</name>
</gene>
<organism evidence="8 9">
    <name type="scientific">Gulosibacter faecalis</name>
    <dbReference type="NCBI Taxonomy" id="272240"/>
    <lineage>
        <taxon>Bacteria</taxon>
        <taxon>Bacillati</taxon>
        <taxon>Actinomycetota</taxon>
        <taxon>Actinomycetes</taxon>
        <taxon>Micrococcales</taxon>
        <taxon>Microbacteriaceae</taxon>
        <taxon>Gulosibacter</taxon>
    </lineage>
</organism>
<feature type="transmembrane region" description="Helical" evidence="6">
    <location>
        <begin position="78"/>
        <end position="97"/>
    </location>
</feature>
<dbReference type="RefSeq" id="WP_019617795.1">
    <property type="nucleotide sequence ID" value="NZ_JBHUNE010000006.1"/>
</dbReference>
<evidence type="ECO:0000256" key="1">
    <source>
        <dbReference type="ARBA" id="ARBA00004651"/>
    </source>
</evidence>
<feature type="transmembrane region" description="Helical" evidence="6">
    <location>
        <begin position="6"/>
        <end position="23"/>
    </location>
</feature>
<feature type="transmembrane region" description="Helical" evidence="6">
    <location>
        <begin position="255"/>
        <end position="275"/>
    </location>
</feature>
<dbReference type="PANTHER" id="PTHR35007:SF2">
    <property type="entry name" value="PILUS ASSEMBLE PROTEIN"/>
    <property type="match status" value="1"/>
</dbReference>
<keyword evidence="5 6" id="KW-0472">Membrane</keyword>
<feature type="transmembrane region" description="Helical" evidence="6">
    <location>
        <begin position="222"/>
        <end position="243"/>
    </location>
</feature>
<feature type="domain" description="Type II secretion system protein GspF" evidence="7">
    <location>
        <begin position="117"/>
        <end position="242"/>
    </location>
</feature>
<comment type="caution">
    <text evidence="8">The sequence shown here is derived from an EMBL/GenBank/DDBJ whole genome shotgun (WGS) entry which is preliminary data.</text>
</comment>
<comment type="subcellular location">
    <subcellularLocation>
        <location evidence="1">Cell membrane</location>
        <topology evidence="1">Multi-pass membrane protein</topology>
    </subcellularLocation>
</comment>
<evidence type="ECO:0000256" key="6">
    <source>
        <dbReference type="SAM" id="Phobius"/>
    </source>
</evidence>
<feature type="transmembrane region" description="Helical" evidence="6">
    <location>
        <begin position="52"/>
        <end position="72"/>
    </location>
</feature>